<dbReference type="GO" id="GO:0008295">
    <property type="term" value="P:spermidine biosynthetic process"/>
    <property type="evidence" value="ECO:0007669"/>
    <property type="project" value="InterPro"/>
</dbReference>
<accession>A0A4Q7ZUT4</accession>
<dbReference type="RefSeq" id="WP_130512710.1">
    <property type="nucleotide sequence ID" value="NZ_SHKY01000001.1"/>
</dbReference>
<dbReference type="InterPro" id="IPR003826">
    <property type="entry name" value="AdoMetDC_fam_prok"/>
</dbReference>
<dbReference type="Gene3D" id="3.60.90.10">
    <property type="entry name" value="S-adenosylmethionine decarboxylase"/>
    <property type="match status" value="1"/>
</dbReference>
<sequence length="147" mass="17098">MRPTARHATTISDGKSSREAVLTAPKPERLPVLEFKDLAPSITRQRLVVEGYPTFVITDEHIKEYLQKLSVVTDMITLIEPVTHISDLYGWAGWIHWETSGAHFYSWERPIQFFSVDVYTCKQFDPEAVIEFTREYFRTTEIVAKEF</sequence>
<dbReference type="Proteomes" id="UP000292564">
    <property type="component" value="Unassembled WGS sequence"/>
</dbReference>
<proteinExistence type="predicted"/>
<dbReference type="GO" id="GO:0004014">
    <property type="term" value="F:adenosylmethionine decarboxylase activity"/>
    <property type="evidence" value="ECO:0007669"/>
    <property type="project" value="InterPro"/>
</dbReference>
<dbReference type="OrthoDB" id="1494132at2"/>
<gene>
    <name evidence="2" type="ORF">EV385_6296</name>
</gene>
<evidence type="ECO:0000256" key="1">
    <source>
        <dbReference type="ARBA" id="ARBA00001928"/>
    </source>
</evidence>
<reference evidence="2 3" key="1">
    <citation type="submission" date="2019-02" db="EMBL/GenBank/DDBJ databases">
        <title>Sequencing the genomes of 1000 actinobacteria strains.</title>
        <authorList>
            <person name="Klenk H.-P."/>
        </authorList>
    </citation>
    <scope>NUCLEOTIDE SEQUENCE [LARGE SCALE GENOMIC DNA]</scope>
    <source>
        <strain evidence="2 3">DSM 45162</strain>
    </source>
</reference>
<name>A0A4Q7ZUT4_9ACTN</name>
<evidence type="ECO:0000313" key="2">
    <source>
        <dbReference type="EMBL" id="RZU54345.1"/>
    </source>
</evidence>
<dbReference type="AlphaFoldDB" id="A0A4Q7ZUT4"/>
<keyword evidence="3" id="KW-1185">Reference proteome</keyword>
<dbReference type="EMBL" id="SHKY01000001">
    <property type="protein sequence ID" value="RZU54345.1"/>
    <property type="molecule type" value="Genomic_DNA"/>
</dbReference>
<comment type="cofactor">
    <cofactor evidence="1">
        <name>pyruvate</name>
        <dbReference type="ChEBI" id="CHEBI:15361"/>
    </cofactor>
</comment>
<dbReference type="Pfam" id="PF02675">
    <property type="entry name" value="AdoMet_dc"/>
    <property type="match status" value="1"/>
</dbReference>
<organism evidence="2 3">
    <name type="scientific">Krasilnikovia cinnamomea</name>
    <dbReference type="NCBI Taxonomy" id="349313"/>
    <lineage>
        <taxon>Bacteria</taxon>
        <taxon>Bacillati</taxon>
        <taxon>Actinomycetota</taxon>
        <taxon>Actinomycetes</taxon>
        <taxon>Micromonosporales</taxon>
        <taxon>Micromonosporaceae</taxon>
        <taxon>Krasilnikovia</taxon>
    </lineage>
</organism>
<evidence type="ECO:0000313" key="3">
    <source>
        <dbReference type="Proteomes" id="UP000292564"/>
    </source>
</evidence>
<protein>
    <submittedName>
        <fullName evidence="2">S-adenosylmethionine decarboxylase</fullName>
    </submittedName>
</protein>
<comment type="caution">
    <text evidence="2">The sequence shown here is derived from an EMBL/GenBank/DDBJ whole genome shotgun (WGS) entry which is preliminary data.</text>
</comment>